<dbReference type="EMBL" id="KE343776">
    <property type="protein sequence ID" value="EXB40726.1"/>
    <property type="molecule type" value="Genomic_DNA"/>
</dbReference>
<protein>
    <submittedName>
        <fullName evidence="1">Uncharacterized protein</fullName>
    </submittedName>
</protein>
<dbReference type="AlphaFoldDB" id="W9QLV1"/>
<dbReference type="Proteomes" id="UP000030645">
    <property type="component" value="Unassembled WGS sequence"/>
</dbReference>
<reference evidence="2" key="1">
    <citation type="submission" date="2013-01" db="EMBL/GenBank/DDBJ databases">
        <title>Draft Genome Sequence of a Mulberry Tree, Morus notabilis C.K. Schneid.</title>
        <authorList>
            <person name="He N."/>
            <person name="Zhao S."/>
        </authorList>
    </citation>
    <scope>NUCLEOTIDE SEQUENCE</scope>
</reference>
<organism evidence="1 2">
    <name type="scientific">Morus notabilis</name>
    <dbReference type="NCBI Taxonomy" id="981085"/>
    <lineage>
        <taxon>Eukaryota</taxon>
        <taxon>Viridiplantae</taxon>
        <taxon>Streptophyta</taxon>
        <taxon>Embryophyta</taxon>
        <taxon>Tracheophyta</taxon>
        <taxon>Spermatophyta</taxon>
        <taxon>Magnoliopsida</taxon>
        <taxon>eudicotyledons</taxon>
        <taxon>Gunneridae</taxon>
        <taxon>Pentapetalae</taxon>
        <taxon>rosids</taxon>
        <taxon>fabids</taxon>
        <taxon>Rosales</taxon>
        <taxon>Moraceae</taxon>
        <taxon>Moreae</taxon>
        <taxon>Morus</taxon>
    </lineage>
</organism>
<sequence>MERGSSSSAVNDLRRNDASLLQGSQLVGIEQPKQELVRLLLEDAISNSQVVASTDLLSLKEDIIHFLSDKNYLAVLN</sequence>
<name>W9QLV1_9ROSA</name>
<keyword evidence="2" id="KW-1185">Reference proteome</keyword>
<gene>
    <name evidence="1" type="ORF">L484_007309</name>
</gene>
<accession>W9QLV1</accession>
<proteinExistence type="predicted"/>
<evidence type="ECO:0000313" key="2">
    <source>
        <dbReference type="Proteomes" id="UP000030645"/>
    </source>
</evidence>
<evidence type="ECO:0000313" key="1">
    <source>
        <dbReference type="EMBL" id="EXB40726.1"/>
    </source>
</evidence>